<protein>
    <submittedName>
        <fullName evidence="1">Uncharacterized protein</fullName>
    </submittedName>
</protein>
<comment type="caution">
    <text evidence="1">The sequence shown here is derived from an EMBL/GenBank/DDBJ whole genome shotgun (WGS) entry which is preliminary data.</text>
</comment>
<dbReference type="EMBL" id="JARBHB010000005">
    <property type="protein sequence ID" value="KAJ8882347.1"/>
    <property type="molecule type" value="Genomic_DNA"/>
</dbReference>
<sequence length="90" mass="10422">MNDRTVSNIVNEISTAIWKVVQPLHLSQPTTEMWENIARDFEQRWQFLNCTGAIGRKHVTIRKPADSGSSYFNYKQIFSTVLMVIVDANY</sequence>
<dbReference type="Proteomes" id="UP001159363">
    <property type="component" value="Chromosome 4"/>
</dbReference>
<name>A0ABQ9HDD9_9NEOP</name>
<keyword evidence="2" id="KW-1185">Reference proteome</keyword>
<proteinExistence type="predicted"/>
<accession>A0ABQ9HDD9</accession>
<evidence type="ECO:0000313" key="2">
    <source>
        <dbReference type="Proteomes" id="UP001159363"/>
    </source>
</evidence>
<reference evidence="1 2" key="1">
    <citation type="submission" date="2023-02" db="EMBL/GenBank/DDBJ databases">
        <title>LHISI_Scaffold_Assembly.</title>
        <authorList>
            <person name="Stuart O.P."/>
            <person name="Cleave R."/>
            <person name="Magrath M.J.L."/>
            <person name="Mikheyev A.S."/>
        </authorList>
    </citation>
    <scope>NUCLEOTIDE SEQUENCE [LARGE SCALE GENOMIC DNA]</scope>
    <source>
        <strain evidence="1">Daus_M_001</strain>
        <tissue evidence="1">Leg muscle</tissue>
    </source>
</reference>
<organism evidence="1 2">
    <name type="scientific">Dryococelus australis</name>
    <dbReference type="NCBI Taxonomy" id="614101"/>
    <lineage>
        <taxon>Eukaryota</taxon>
        <taxon>Metazoa</taxon>
        <taxon>Ecdysozoa</taxon>
        <taxon>Arthropoda</taxon>
        <taxon>Hexapoda</taxon>
        <taxon>Insecta</taxon>
        <taxon>Pterygota</taxon>
        <taxon>Neoptera</taxon>
        <taxon>Polyneoptera</taxon>
        <taxon>Phasmatodea</taxon>
        <taxon>Verophasmatodea</taxon>
        <taxon>Anareolatae</taxon>
        <taxon>Phasmatidae</taxon>
        <taxon>Eurycanthinae</taxon>
        <taxon>Dryococelus</taxon>
    </lineage>
</organism>
<evidence type="ECO:0000313" key="1">
    <source>
        <dbReference type="EMBL" id="KAJ8882347.1"/>
    </source>
</evidence>
<gene>
    <name evidence="1" type="ORF">PR048_014149</name>
</gene>